<evidence type="ECO:0000313" key="3">
    <source>
        <dbReference type="EMBL" id="SFC61178.1"/>
    </source>
</evidence>
<dbReference type="Gene3D" id="1.20.144.10">
    <property type="entry name" value="Phosphatidic acid phosphatase type 2/haloperoxidase"/>
    <property type="match status" value="1"/>
</dbReference>
<reference evidence="3 4" key="1">
    <citation type="submission" date="2016-10" db="EMBL/GenBank/DDBJ databases">
        <authorList>
            <person name="de Groot N.N."/>
        </authorList>
    </citation>
    <scope>NUCLEOTIDE SEQUENCE [LARGE SCALE GENOMIC DNA]</scope>
    <source>
        <strain evidence="3 4">DSM 22900</strain>
    </source>
</reference>
<dbReference type="AlphaFoldDB" id="A0A1I1KR67"/>
<evidence type="ECO:0000259" key="2">
    <source>
        <dbReference type="SMART" id="SM00014"/>
    </source>
</evidence>
<feature type="transmembrane region" description="Helical" evidence="1">
    <location>
        <begin position="136"/>
        <end position="154"/>
    </location>
</feature>
<gene>
    <name evidence="3" type="ORF">SAMN05421747_11650</name>
</gene>
<keyword evidence="1" id="KW-0472">Membrane</keyword>
<sequence length="194" mass="22073">MIDQLLSWDREVFFAINQGLSNAVFDWLMPILRNKYAWAPLYLFIIVFCIRNYKRKGIAVILFILITFGISDHISSSVIKNSVQRVRPCRDVELKDDIIVRVNCSGGYSFTSSHATNHFAMAVFLILVFYRRWKHILWIGLLWAGAISFAQVYVGVHYPLDIICGAILGTLIGCLTGLLFRFIIPDLTPAIKAS</sequence>
<keyword evidence="4" id="KW-1185">Reference proteome</keyword>
<dbReference type="STRING" id="623281.SAMN05421747_11650"/>
<feature type="transmembrane region" description="Helical" evidence="1">
    <location>
        <begin position="160"/>
        <end position="184"/>
    </location>
</feature>
<dbReference type="CDD" id="cd03395">
    <property type="entry name" value="PAP2_like_4"/>
    <property type="match status" value="1"/>
</dbReference>
<dbReference type="SMART" id="SM00014">
    <property type="entry name" value="acidPPc"/>
    <property type="match status" value="1"/>
</dbReference>
<accession>A0A1I1KR67</accession>
<protein>
    <submittedName>
        <fullName evidence="3">Undecaprenyl-diphosphatase</fullName>
    </submittedName>
</protein>
<proteinExistence type="predicted"/>
<evidence type="ECO:0000313" key="4">
    <source>
        <dbReference type="Proteomes" id="UP000199577"/>
    </source>
</evidence>
<dbReference type="Pfam" id="PF01569">
    <property type="entry name" value="PAP2"/>
    <property type="match status" value="1"/>
</dbReference>
<dbReference type="Proteomes" id="UP000199577">
    <property type="component" value="Unassembled WGS sequence"/>
</dbReference>
<organism evidence="3 4">
    <name type="scientific">Parapedobacter composti</name>
    <dbReference type="NCBI Taxonomy" id="623281"/>
    <lineage>
        <taxon>Bacteria</taxon>
        <taxon>Pseudomonadati</taxon>
        <taxon>Bacteroidota</taxon>
        <taxon>Sphingobacteriia</taxon>
        <taxon>Sphingobacteriales</taxon>
        <taxon>Sphingobacteriaceae</taxon>
        <taxon>Parapedobacter</taxon>
    </lineage>
</organism>
<dbReference type="EMBL" id="FOLL01000016">
    <property type="protein sequence ID" value="SFC61178.1"/>
    <property type="molecule type" value="Genomic_DNA"/>
</dbReference>
<evidence type="ECO:0000256" key="1">
    <source>
        <dbReference type="SAM" id="Phobius"/>
    </source>
</evidence>
<feature type="transmembrane region" description="Helical" evidence="1">
    <location>
        <begin position="36"/>
        <end position="53"/>
    </location>
</feature>
<dbReference type="PANTHER" id="PTHR14969:SF13">
    <property type="entry name" value="AT30094P"/>
    <property type="match status" value="1"/>
</dbReference>
<feature type="transmembrane region" description="Helical" evidence="1">
    <location>
        <begin position="60"/>
        <end position="79"/>
    </location>
</feature>
<feature type="transmembrane region" description="Helical" evidence="1">
    <location>
        <begin position="110"/>
        <end position="129"/>
    </location>
</feature>
<dbReference type="PANTHER" id="PTHR14969">
    <property type="entry name" value="SPHINGOSINE-1-PHOSPHATE PHOSPHOHYDROLASE"/>
    <property type="match status" value="1"/>
</dbReference>
<dbReference type="InterPro" id="IPR036938">
    <property type="entry name" value="PAP2/HPO_sf"/>
</dbReference>
<dbReference type="OrthoDB" id="9789113at2"/>
<keyword evidence="1" id="KW-1133">Transmembrane helix</keyword>
<feature type="domain" description="Phosphatidic acid phosphatase type 2/haloperoxidase" evidence="2">
    <location>
        <begin position="61"/>
        <end position="177"/>
    </location>
</feature>
<dbReference type="RefSeq" id="WP_090974475.1">
    <property type="nucleotide sequence ID" value="NZ_FOLL01000016.1"/>
</dbReference>
<dbReference type="InterPro" id="IPR000326">
    <property type="entry name" value="PAP2/HPO"/>
</dbReference>
<dbReference type="SUPFAM" id="SSF48317">
    <property type="entry name" value="Acid phosphatase/Vanadium-dependent haloperoxidase"/>
    <property type="match status" value="1"/>
</dbReference>
<keyword evidence="1" id="KW-0812">Transmembrane</keyword>
<name>A0A1I1KR67_9SPHI</name>